<evidence type="ECO:0000313" key="3">
    <source>
        <dbReference type="Proteomes" id="UP001601992"/>
    </source>
</evidence>
<feature type="transmembrane region" description="Helical" evidence="1">
    <location>
        <begin position="57"/>
        <end position="86"/>
    </location>
</feature>
<sequence>MNLSEGMVDVITRTADATMAASGAVGGATVNGVIGGIRGAAVGVRDGVSSGSHSTPAALLTLSAIGAAGLVDWPILLGIGGAALVVQRLGQRSAKPPTPEVVSRRSR</sequence>
<dbReference type="Proteomes" id="UP001601992">
    <property type="component" value="Unassembled WGS sequence"/>
</dbReference>
<reference evidence="2 3" key="1">
    <citation type="submission" date="2024-10" db="EMBL/GenBank/DDBJ databases">
        <title>The Natural Products Discovery Center: Release of the First 8490 Sequenced Strains for Exploring Actinobacteria Biosynthetic Diversity.</title>
        <authorList>
            <person name="Kalkreuter E."/>
            <person name="Kautsar S.A."/>
            <person name="Yang D."/>
            <person name="Bader C.D."/>
            <person name="Teijaro C.N."/>
            <person name="Fluegel L."/>
            <person name="Davis C.M."/>
            <person name="Simpson J.R."/>
            <person name="Lauterbach L."/>
            <person name="Steele A.D."/>
            <person name="Gui C."/>
            <person name="Meng S."/>
            <person name="Li G."/>
            <person name="Viehrig K."/>
            <person name="Ye F."/>
            <person name="Su P."/>
            <person name="Kiefer A.F."/>
            <person name="Nichols A."/>
            <person name="Cepeda A.J."/>
            <person name="Yan W."/>
            <person name="Fan B."/>
            <person name="Jiang Y."/>
            <person name="Adhikari A."/>
            <person name="Zheng C.-J."/>
            <person name="Schuster L."/>
            <person name="Cowan T.M."/>
            <person name="Smanski M.J."/>
            <person name="Chevrette M.G."/>
            <person name="De Carvalho L.P.S."/>
            <person name="Shen B."/>
        </authorList>
    </citation>
    <scope>NUCLEOTIDE SEQUENCE [LARGE SCALE GENOMIC DNA]</scope>
    <source>
        <strain evidence="2 3">NPDC002593</strain>
    </source>
</reference>
<gene>
    <name evidence="2" type="ORF">ACFYXQ_46745</name>
</gene>
<evidence type="ECO:0000313" key="2">
    <source>
        <dbReference type="EMBL" id="MFF3575253.1"/>
    </source>
</evidence>
<keyword evidence="1" id="KW-0812">Transmembrane</keyword>
<name>A0ABW6SFZ5_9NOCA</name>
<evidence type="ECO:0008006" key="4">
    <source>
        <dbReference type="Google" id="ProtNLM"/>
    </source>
</evidence>
<accession>A0ABW6SFZ5</accession>
<protein>
    <recommendedName>
        <fullName evidence="4">Transmembrane protein</fullName>
    </recommendedName>
</protein>
<dbReference type="EMBL" id="JBIAQY010000045">
    <property type="protein sequence ID" value="MFF3575253.1"/>
    <property type="molecule type" value="Genomic_DNA"/>
</dbReference>
<organism evidence="2 3">
    <name type="scientific">Nocardia jiangxiensis</name>
    <dbReference type="NCBI Taxonomy" id="282685"/>
    <lineage>
        <taxon>Bacteria</taxon>
        <taxon>Bacillati</taxon>
        <taxon>Actinomycetota</taxon>
        <taxon>Actinomycetes</taxon>
        <taxon>Mycobacteriales</taxon>
        <taxon>Nocardiaceae</taxon>
        <taxon>Nocardia</taxon>
    </lineage>
</organism>
<comment type="caution">
    <text evidence="2">The sequence shown here is derived from an EMBL/GenBank/DDBJ whole genome shotgun (WGS) entry which is preliminary data.</text>
</comment>
<dbReference type="RefSeq" id="WP_040822011.1">
    <property type="nucleotide sequence ID" value="NZ_JBIAQY010000045.1"/>
</dbReference>
<proteinExistence type="predicted"/>
<keyword evidence="3" id="KW-1185">Reference proteome</keyword>
<evidence type="ECO:0000256" key="1">
    <source>
        <dbReference type="SAM" id="Phobius"/>
    </source>
</evidence>
<keyword evidence="1" id="KW-1133">Transmembrane helix</keyword>
<keyword evidence="1" id="KW-0472">Membrane</keyword>